<dbReference type="GeneID" id="86946627"/>
<evidence type="ECO:0000313" key="7">
    <source>
        <dbReference type="Proteomes" id="UP000510862"/>
    </source>
</evidence>
<evidence type="ECO:0000313" key="6">
    <source>
        <dbReference type="Proteomes" id="UP000254454"/>
    </source>
</evidence>
<dbReference type="Proteomes" id="UP000512146">
    <property type="component" value="Chromosome"/>
</dbReference>
<dbReference type="EMBL" id="JANPXH010000004">
    <property type="protein sequence ID" value="MCR6675325.1"/>
    <property type="molecule type" value="Genomic_DNA"/>
</dbReference>
<dbReference type="Proteomes" id="UP000254454">
    <property type="component" value="Unassembled WGS sequence"/>
</dbReference>
<evidence type="ECO:0000313" key="5">
    <source>
        <dbReference type="EMBL" id="RDR27474.1"/>
    </source>
</evidence>
<gene>
    <name evidence="5" type="ORF">C4A13_02224</name>
    <name evidence="3" type="ORF">HV018_11620</name>
    <name evidence="4" type="ORF">HV276_12255</name>
    <name evidence="2" type="ORF">NVV43_06845</name>
</gene>
<proteinExistence type="predicted"/>
<keyword evidence="1" id="KW-0732">Signal</keyword>
<evidence type="ECO:0000313" key="3">
    <source>
        <dbReference type="EMBL" id="QLP27272.1"/>
    </source>
</evidence>
<reference evidence="2" key="3">
    <citation type="submission" date="2022-07" db="EMBL/GenBank/DDBJ databases">
        <title>Diversity of ethanolamine utilization by human commensal Escherichia coli.</title>
        <authorList>
            <person name="Jubelin G."/>
        </authorList>
    </citation>
    <scope>NUCLEOTIDE SEQUENCE</scope>
    <source>
        <strain evidence="2">S1</strain>
    </source>
</reference>
<evidence type="ECO:0000313" key="8">
    <source>
        <dbReference type="Proteomes" id="UP000512146"/>
    </source>
</evidence>
<dbReference type="EMBL" id="QONO01000084">
    <property type="protein sequence ID" value="RDR27474.1"/>
    <property type="molecule type" value="Genomic_DNA"/>
</dbReference>
<organism evidence="5 6">
    <name type="scientific">Escherichia marmotae</name>
    <dbReference type="NCBI Taxonomy" id="1499973"/>
    <lineage>
        <taxon>Bacteria</taxon>
        <taxon>Pseudomonadati</taxon>
        <taxon>Pseudomonadota</taxon>
        <taxon>Gammaproteobacteria</taxon>
        <taxon>Enterobacterales</taxon>
        <taxon>Enterobacteriaceae</taxon>
        <taxon>Escherichia</taxon>
    </lineage>
</organism>
<feature type="chain" id="PRO_5042703805" description="Lipoprotein" evidence="1">
    <location>
        <begin position="21"/>
        <end position="340"/>
    </location>
</feature>
<reference evidence="5 6" key="1">
    <citation type="submission" date="2018-06" db="EMBL/GenBank/DDBJ databases">
        <title>Recombination Drives Gene Content and Phenotype Evolution in Wild Type E. coli Strains.</title>
        <authorList>
            <person name="Field C.M."/>
            <person name="Silander O.K."/>
            <person name="Van Nimwegen E."/>
        </authorList>
    </citation>
    <scope>NUCLEOTIDE SEQUENCE [LARGE SCALE GENOMIC DNA]</scope>
    <source>
        <strain evidence="5 6">SC344</strain>
    </source>
</reference>
<dbReference type="EMBL" id="CP056165">
    <property type="protein sequence ID" value="QLX30428.1"/>
    <property type="molecule type" value="Genomic_DNA"/>
</dbReference>
<evidence type="ECO:0000313" key="2">
    <source>
        <dbReference type="EMBL" id="MCR6675325.1"/>
    </source>
</evidence>
<feature type="signal peptide" evidence="1">
    <location>
        <begin position="1"/>
        <end position="20"/>
    </location>
</feature>
<dbReference type="PROSITE" id="PS51257">
    <property type="entry name" value="PROKAR_LIPOPROTEIN"/>
    <property type="match status" value="1"/>
</dbReference>
<dbReference type="Proteomes" id="UP001206878">
    <property type="component" value="Unassembled WGS sequence"/>
</dbReference>
<protein>
    <recommendedName>
        <fullName evidence="9">Lipoprotein</fullName>
    </recommendedName>
</protein>
<dbReference type="Proteomes" id="UP000510862">
    <property type="component" value="Chromosome"/>
</dbReference>
<reference evidence="7 8" key="2">
    <citation type="submission" date="2020-06" db="EMBL/GenBank/DDBJ databases">
        <title>REHAB project genomes.</title>
        <authorList>
            <person name="Shaw L.P."/>
        </authorList>
    </citation>
    <scope>NUCLEOTIDE SEQUENCE [LARGE SCALE GENOMIC DNA]</scope>
    <source>
        <strain evidence="3 7">RHB42-C09</strain>
        <strain evidence="4 8">RHBSTW-00777</strain>
    </source>
</reference>
<dbReference type="RefSeq" id="WP_000622032.1">
    <property type="nucleotide sequence ID" value="NZ_ADKG01000009.1"/>
</dbReference>
<evidence type="ECO:0008006" key="9">
    <source>
        <dbReference type="Google" id="ProtNLM"/>
    </source>
</evidence>
<accession>A0A370V7Y1</accession>
<dbReference type="AlphaFoldDB" id="A0A370V7Y1"/>
<name>A0A370V7Y1_9ESCH</name>
<evidence type="ECO:0000256" key="1">
    <source>
        <dbReference type="SAM" id="SignalP"/>
    </source>
</evidence>
<evidence type="ECO:0000313" key="4">
    <source>
        <dbReference type="EMBL" id="QLX30428.1"/>
    </source>
</evidence>
<dbReference type="EMBL" id="CP058207">
    <property type="protein sequence ID" value="QLP27272.1"/>
    <property type="molecule type" value="Genomic_DNA"/>
</dbReference>
<sequence>MIRYSGVFLSLLMISGCATDALKNEQAETVITAGNKAVAANASFFKQYYASRENFLVNFYATNPECAPRPDYEVVIENSTSNESLCQQPGDKHKKSQEDLFTTKIVATEKERLLASMEIISSMSSYVELLNEDLDVKDSKQFILLKQALDHANNAGALLGINDGGTLTKSAAAVKDLVVYFNGLYNTRVSAGNIGSTVNNHWQRIKNDLTDIRNDIATKGKQTGRNTFATVHNNLVYYNASLKKGGGNEFKTLKSRQEFLAAIISINETRLRAADPAIPAIQALNSFLDEGNHLKDLYTNKTRTAAEQKRLNEILRAQVISGLKASEGLAKLLIASGIML</sequence>